<dbReference type="GO" id="GO:0003677">
    <property type="term" value="F:DNA binding"/>
    <property type="evidence" value="ECO:0007669"/>
    <property type="project" value="UniProtKB-KW"/>
</dbReference>
<dbReference type="InterPro" id="IPR001471">
    <property type="entry name" value="AP2/ERF_dom"/>
</dbReference>
<evidence type="ECO:0000256" key="2">
    <source>
        <dbReference type="ARBA" id="ARBA00023015"/>
    </source>
</evidence>
<sequence>MSSQEAAGRYCSDPPPGVSLHEFHHAYRATYRDEDGYREKSFSINKYGAEEALRLAMEARQAYTRGTVLVTSVRTGKVTAYESFTAVARAHGTNRNTVSIMANKGPKWEHYVRTLGVTVLRVE</sequence>
<dbReference type="Proteomes" id="UP000041254">
    <property type="component" value="Unassembled WGS sequence"/>
</dbReference>
<evidence type="ECO:0000256" key="4">
    <source>
        <dbReference type="ARBA" id="ARBA00023163"/>
    </source>
</evidence>
<evidence type="ECO:0000313" key="7">
    <source>
        <dbReference type="EMBL" id="CEM16565.1"/>
    </source>
</evidence>
<evidence type="ECO:0000259" key="6">
    <source>
        <dbReference type="Pfam" id="PF00847"/>
    </source>
</evidence>
<keyword evidence="4" id="KW-0804">Transcription</keyword>
<accession>A0A0G4FQS1</accession>
<dbReference type="GO" id="GO:0003700">
    <property type="term" value="F:DNA-binding transcription factor activity"/>
    <property type="evidence" value="ECO:0007669"/>
    <property type="project" value="InterPro"/>
</dbReference>
<keyword evidence="5" id="KW-0539">Nucleus</keyword>
<organism evidence="7 8">
    <name type="scientific">Vitrella brassicaformis (strain CCMP3155)</name>
    <dbReference type="NCBI Taxonomy" id="1169540"/>
    <lineage>
        <taxon>Eukaryota</taxon>
        <taxon>Sar</taxon>
        <taxon>Alveolata</taxon>
        <taxon>Colpodellida</taxon>
        <taxon>Vitrellaceae</taxon>
        <taxon>Vitrella</taxon>
    </lineage>
</organism>
<evidence type="ECO:0000256" key="1">
    <source>
        <dbReference type="ARBA" id="ARBA00004123"/>
    </source>
</evidence>
<protein>
    <recommendedName>
        <fullName evidence="6">AP2/ERF domain-containing protein</fullName>
    </recommendedName>
</protein>
<keyword evidence="3" id="KW-0238">DNA-binding</keyword>
<gene>
    <name evidence="7" type="ORF">Vbra_15925</name>
</gene>
<dbReference type="GO" id="GO:0005634">
    <property type="term" value="C:nucleus"/>
    <property type="evidence" value="ECO:0007669"/>
    <property type="project" value="UniProtKB-SubCell"/>
</dbReference>
<evidence type="ECO:0000313" key="8">
    <source>
        <dbReference type="Proteomes" id="UP000041254"/>
    </source>
</evidence>
<feature type="domain" description="AP2/ERF" evidence="6">
    <location>
        <begin position="16"/>
        <end position="64"/>
    </location>
</feature>
<comment type="subcellular location">
    <subcellularLocation>
        <location evidence="1">Nucleus</location>
    </subcellularLocation>
</comment>
<dbReference type="Gene3D" id="1.20.5.2050">
    <property type="match status" value="1"/>
</dbReference>
<evidence type="ECO:0000256" key="5">
    <source>
        <dbReference type="ARBA" id="ARBA00023242"/>
    </source>
</evidence>
<dbReference type="VEuPathDB" id="CryptoDB:Vbra_15925"/>
<keyword evidence="8" id="KW-1185">Reference proteome</keyword>
<evidence type="ECO:0000256" key="3">
    <source>
        <dbReference type="ARBA" id="ARBA00023125"/>
    </source>
</evidence>
<dbReference type="AlphaFoldDB" id="A0A0G4FQS1"/>
<name>A0A0G4FQS1_VITBC</name>
<reference evidence="7 8" key="1">
    <citation type="submission" date="2014-11" db="EMBL/GenBank/DDBJ databases">
        <authorList>
            <person name="Zhu J."/>
            <person name="Qi W."/>
            <person name="Song R."/>
        </authorList>
    </citation>
    <scope>NUCLEOTIDE SEQUENCE [LARGE SCALE GENOMIC DNA]</scope>
</reference>
<keyword evidence="2" id="KW-0805">Transcription regulation</keyword>
<dbReference type="Pfam" id="PF00847">
    <property type="entry name" value="AP2"/>
    <property type="match status" value="1"/>
</dbReference>
<proteinExistence type="predicted"/>
<dbReference type="InParanoid" id="A0A0G4FQS1"/>
<dbReference type="EMBL" id="CDMY01000478">
    <property type="protein sequence ID" value="CEM16565.1"/>
    <property type="molecule type" value="Genomic_DNA"/>
</dbReference>